<name>A0A967AVA9_9FLAO</name>
<evidence type="ECO:0000259" key="1">
    <source>
        <dbReference type="PROSITE" id="PS50925"/>
    </source>
</evidence>
<dbReference type="RefSeq" id="WP_152575526.1">
    <property type="nucleotide sequence ID" value="NZ_VIKU02000005.1"/>
</dbReference>
<dbReference type="AlphaFoldDB" id="A0A967AVA9"/>
<protein>
    <submittedName>
        <fullName evidence="2">BLUF domain-containing protein</fullName>
    </submittedName>
</protein>
<keyword evidence="3" id="KW-1185">Reference proteome</keyword>
<dbReference type="InterPro" id="IPR036046">
    <property type="entry name" value="Acylphosphatase-like_dom_sf"/>
</dbReference>
<dbReference type="GO" id="GO:0009882">
    <property type="term" value="F:blue light photoreceptor activity"/>
    <property type="evidence" value="ECO:0007669"/>
    <property type="project" value="InterPro"/>
</dbReference>
<reference evidence="2" key="2">
    <citation type="submission" date="2020-03" db="EMBL/GenBank/DDBJ databases">
        <title>Flavobacteriaceae bacterium strain TP-CH-4, a member of the family Flavobacteriaceae isolated from a deep-sea seamount.</title>
        <authorList>
            <person name="Zhang D.-C."/>
        </authorList>
    </citation>
    <scope>NUCLEOTIDE SEQUENCE</scope>
    <source>
        <strain evidence="2">TP-CH-4</strain>
    </source>
</reference>
<evidence type="ECO:0000313" key="3">
    <source>
        <dbReference type="Proteomes" id="UP000707206"/>
    </source>
</evidence>
<organism evidence="2 3">
    <name type="scientific">Pelagihabitans pacificus</name>
    <dbReference type="NCBI Taxonomy" id="2696054"/>
    <lineage>
        <taxon>Bacteria</taxon>
        <taxon>Pseudomonadati</taxon>
        <taxon>Bacteroidota</taxon>
        <taxon>Flavobacteriia</taxon>
        <taxon>Flavobacteriales</taxon>
        <taxon>Flavobacteriaceae</taxon>
        <taxon>Pelagihabitans</taxon>
    </lineage>
</organism>
<dbReference type="EMBL" id="VIKU02000005">
    <property type="protein sequence ID" value="NHF61041.1"/>
    <property type="molecule type" value="Genomic_DNA"/>
</dbReference>
<dbReference type="InterPro" id="IPR007024">
    <property type="entry name" value="BLUF_domain"/>
</dbReference>
<dbReference type="Proteomes" id="UP000707206">
    <property type="component" value="Unassembled WGS sequence"/>
</dbReference>
<feature type="domain" description="BLUF" evidence="1">
    <location>
        <begin position="1"/>
        <end position="92"/>
    </location>
</feature>
<comment type="caution">
    <text evidence="2">The sequence shown here is derived from an EMBL/GenBank/DDBJ whole genome shotgun (WGS) entry which is preliminary data.</text>
</comment>
<evidence type="ECO:0000313" key="2">
    <source>
        <dbReference type="EMBL" id="NHF61041.1"/>
    </source>
</evidence>
<gene>
    <name evidence="2" type="ORF">FK220_016940</name>
</gene>
<dbReference type="Gene3D" id="3.30.70.100">
    <property type="match status" value="1"/>
</dbReference>
<dbReference type="GO" id="GO:0071949">
    <property type="term" value="F:FAD binding"/>
    <property type="evidence" value="ECO:0007669"/>
    <property type="project" value="InterPro"/>
</dbReference>
<dbReference type="PROSITE" id="PS50925">
    <property type="entry name" value="BLUF"/>
    <property type="match status" value="1"/>
</dbReference>
<dbReference type="SUPFAM" id="SSF54975">
    <property type="entry name" value="Acylphosphatase/BLUF domain-like"/>
    <property type="match status" value="1"/>
</dbReference>
<dbReference type="Pfam" id="PF04940">
    <property type="entry name" value="BLUF"/>
    <property type="match status" value="1"/>
</dbReference>
<accession>A0A967AVA9</accession>
<proteinExistence type="predicted"/>
<reference evidence="2" key="1">
    <citation type="submission" date="2019-07" db="EMBL/GenBank/DDBJ databases">
        <authorList>
            <person name="De-Chao Zhang Q."/>
        </authorList>
    </citation>
    <scope>NUCLEOTIDE SEQUENCE</scope>
    <source>
        <strain evidence="2">TP-CH-4</strain>
    </source>
</reference>
<dbReference type="SMART" id="SM01034">
    <property type="entry name" value="BLUF"/>
    <property type="match status" value="1"/>
</dbReference>
<sequence>MYSIIYESEAHADFSPTAIFKMLLGAKNYNREHGITGCIIFYKGVFLQLLEGAEEEVEKLFGRIKEDNRHHDVKVILENDGNGRLWEDWSMAFYDLSGSDKDITQKRQLLEIYFNSANTDKGSNEVFRVFKDTAFDLLQE</sequence>